<evidence type="ECO:0000256" key="1">
    <source>
        <dbReference type="ARBA" id="ARBA00022729"/>
    </source>
</evidence>
<sequence length="186" mass="20935">MLKNMRLFLALLVLPLALSASEGYYGGLFGGVNFLHKSHTHNHLKYDDGYAISLVGGCAFFDAFRAEVEGSYHRNNLKSVRFGDEKFSCGHARSYCVMGNFFYDLYLGCLINPYVGFGVGVEATHFVISASRHRFKHTRSGCARQVILGLTYPICQHVEASIDYKFRRGVRHTLSQSVCVGIRQFF</sequence>
<reference evidence="3 4" key="1">
    <citation type="journal article" date="2014" name="Mol. Biol. Evol.">
        <title>Massive expansion of Ubiquitination-related gene families within the Chlamydiae.</title>
        <authorList>
            <person name="Domman D."/>
            <person name="Collingro A."/>
            <person name="Lagkouvardos I."/>
            <person name="Gehre L."/>
            <person name="Weinmaier T."/>
            <person name="Rattei T."/>
            <person name="Subtil A."/>
            <person name="Horn M."/>
        </authorList>
    </citation>
    <scope>NUCLEOTIDE SEQUENCE [LARGE SCALE GENOMIC DNA]</scope>
    <source>
        <strain evidence="3 4">OEW1</strain>
    </source>
</reference>
<evidence type="ECO:0000313" key="4">
    <source>
        <dbReference type="Proteomes" id="UP000031307"/>
    </source>
</evidence>
<protein>
    <recommendedName>
        <fullName evidence="2">Outer membrane protein beta-barrel domain-containing protein</fullName>
    </recommendedName>
</protein>
<comment type="caution">
    <text evidence="3">The sequence shown here is derived from an EMBL/GenBank/DDBJ whole genome shotgun (WGS) entry which is preliminary data.</text>
</comment>
<gene>
    <name evidence="3" type="ORF">DB43_EL00350</name>
</gene>
<accession>A0A0C1EPQ6</accession>
<feature type="domain" description="Outer membrane protein beta-barrel" evidence="2">
    <location>
        <begin position="8"/>
        <end position="165"/>
    </location>
</feature>
<dbReference type="InterPro" id="IPR027385">
    <property type="entry name" value="Beta-barrel_OMP"/>
</dbReference>
<keyword evidence="1" id="KW-0732">Signal</keyword>
<dbReference type="InterPro" id="IPR011250">
    <property type="entry name" value="OMP/PagP_B-barrel"/>
</dbReference>
<dbReference type="EMBL" id="JSAM01000031">
    <property type="protein sequence ID" value="KIA78224.1"/>
    <property type="molecule type" value="Genomic_DNA"/>
</dbReference>
<dbReference type="PATRIC" id="fig|83552.4.peg.612"/>
<proteinExistence type="predicted"/>
<dbReference type="Proteomes" id="UP000031307">
    <property type="component" value="Unassembled WGS sequence"/>
</dbReference>
<dbReference type="Pfam" id="PF13505">
    <property type="entry name" value="OMP_b-brl"/>
    <property type="match status" value="1"/>
</dbReference>
<dbReference type="SUPFAM" id="SSF56925">
    <property type="entry name" value="OMPA-like"/>
    <property type="match status" value="1"/>
</dbReference>
<dbReference type="Gene3D" id="2.40.160.20">
    <property type="match status" value="1"/>
</dbReference>
<dbReference type="RefSeq" id="WP_006341538.1">
    <property type="nucleotide sequence ID" value="NZ_BAWW01000013.1"/>
</dbReference>
<organism evidence="3 4">
    <name type="scientific">Parachlamydia acanthamoebae</name>
    <dbReference type="NCBI Taxonomy" id="83552"/>
    <lineage>
        <taxon>Bacteria</taxon>
        <taxon>Pseudomonadati</taxon>
        <taxon>Chlamydiota</taxon>
        <taxon>Chlamydiia</taxon>
        <taxon>Parachlamydiales</taxon>
        <taxon>Parachlamydiaceae</taxon>
        <taxon>Parachlamydia</taxon>
    </lineage>
</organism>
<name>A0A0C1EPQ6_9BACT</name>
<dbReference type="AlphaFoldDB" id="A0A0C1EPQ6"/>
<evidence type="ECO:0000313" key="3">
    <source>
        <dbReference type="EMBL" id="KIA78224.1"/>
    </source>
</evidence>
<evidence type="ECO:0000259" key="2">
    <source>
        <dbReference type="Pfam" id="PF13505"/>
    </source>
</evidence>